<gene>
    <name evidence="1" type="ORF">WR31_07545</name>
</gene>
<organism evidence="1 2">
    <name type="scientific">Burkholderia contaminans LMG 23361</name>
    <dbReference type="NCBI Taxonomy" id="1334628"/>
    <lineage>
        <taxon>Bacteria</taxon>
        <taxon>Pseudomonadati</taxon>
        <taxon>Pseudomonadota</taxon>
        <taxon>Betaproteobacteria</taxon>
        <taxon>Burkholderiales</taxon>
        <taxon>Burkholderiaceae</taxon>
        <taxon>Burkholderia</taxon>
        <taxon>Burkholderia cepacia complex</taxon>
    </lineage>
</organism>
<proteinExistence type="predicted"/>
<comment type="caution">
    <text evidence="1">The sequence shown here is derived from an EMBL/GenBank/DDBJ whole genome shotgun (WGS) entry which is preliminary data.</text>
</comment>
<name>A0ABD4AXR4_9BURK</name>
<evidence type="ECO:0000313" key="2">
    <source>
        <dbReference type="Proteomes" id="UP000034400"/>
    </source>
</evidence>
<protein>
    <submittedName>
        <fullName evidence="1">Uncharacterized protein</fullName>
    </submittedName>
</protein>
<evidence type="ECO:0000313" key="1">
    <source>
        <dbReference type="EMBL" id="KKL41865.1"/>
    </source>
</evidence>
<dbReference type="Proteomes" id="UP000034400">
    <property type="component" value="Unassembled WGS sequence"/>
</dbReference>
<accession>A0ABD4AXR4</accession>
<sequence length="130" mass="15265">MLLDEVRRVLPYKGSIEFVKEYRFCRATFDDRNLDDIYAFWELCDDPSFAFQDARLENLRLTLIQNIRNFTGLIGAHYTRLVGRELLAFHDYADQAYVDEIRTKMEMVADALVSTYQALLSPRRASNLPF</sequence>
<dbReference type="EMBL" id="LASD01000003">
    <property type="protein sequence ID" value="KKL41865.1"/>
    <property type="molecule type" value="Genomic_DNA"/>
</dbReference>
<dbReference type="AlphaFoldDB" id="A0ABD4AXR4"/>
<reference evidence="1 2" key="1">
    <citation type="submission" date="2015-03" db="EMBL/GenBank/DDBJ databases">
        <title>Draft genome sequences of the Burkholderia contaminans strains LMG 23361 and FFH2055 and Burkholderia cenocepacia K56-2.</title>
        <authorList>
            <person name="Bloodworth R.A."/>
            <person name="Selin C."/>
            <person name="Lopez De Volder M.A."/>
            <person name="Degrossi J."/>
            <person name="Drevinek P."/>
            <person name="Galanternik L."/>
            <person name="Cardona S.T."/>
        </authorList>
    </citation>
    <scope>NUCLEOTIDE SEQUENCE [LARGE SCALE GENOMIC DNA]</scope>
    <source>
        <strain evidence="1 2">LMG 23361</strain>
    </source>
</reference>